<dbReference type="EMBL" id="LGRX02025883">
    <property type="protein sequence ID" value="KAK3251710.1"/>
    <property type="molecule type" value="Genomic_DNA"/>
</dbReference>
<evidence type="ECO:0000313" key="2">
    <source>
        <dbReference type="Proteomes" id="UP001190700"/>
    </source>
</evidence>
<protein>
    <submittedName>
        <fullName evidence="1">Uncharacterized protein</fullName>
    </submittedName>
</protein>
<dbReference type="AlphaFoldDB" id="A0AAE0F625"/>
<organism evidence="1 2">
    <name type="scientific">Cymbomonas tetramitiformis</name>
    <dbReference type="NCBI Taxonomy" id="36881"/>
    <lineage>
        <taxon>Eukaryota</taxon>
        <taxon>Viridiplantae</taxon>
        <taxon>Chlorophyta</taxon>
        <taxon>Pyramimonadophyceae</taxon>
        <taxon>Pyramimonadales</taxon>
        <taxon>Pyramimonadaceae</taxon>
        <taxon>Cymbomonas</taxon>
    </lineage>
</organism>
<name>A0AAE0F625_9CHLO</name>
<reference evidence="1 2" key="1">
    <citation type="journal article" date="2015" name="Genome Biol. Evol.">
        <title>Comparative Genomics of a Bacterivorous Green Alga Reveals Evolutionary Causalities and Consequences of Phago-Mixotrophic Mode of Nutrition.</title>
        <authorList>
            <person name="Burns J.A."/>
            <person name="Paasch A."/>
            <person name="Narechania A."/>
            <person name="Kim E."/>
        </authorList>
    </citation>
    <scope>NUCLEOTIDE SEQUENCE [LARGE SCALE GENOMIC DNA]</scope>
    <source>
        <strain evidence="1 2">PLY_AMNH</strain>
    </source>
</reference>
<proteinExistence type="predicted"/>
<keyword evidence="2" id="KW-1185">Reference proteome</keyword>
<dbReference type="Proteomes" id="UP001190700">
    <property type="component" value="Unassembled WGS sequence"/>
</dbReference>
<sequence>MNIHAYEYVPDAHAVIIKLEAQNVLMRELLGISSTARTSSSNSYERSEIFCTRHGNEAGLASDRGTQRHKLDRPSEVIVKETVPEAWCDEAEIQREAICRITGTQTASPGYHGVVMRDVGRTFWAWKGRTSRWWKDATGRDVRIFKVTRTGATLARILSAWIAVTVRANMRIVRVSRALHRWRGVTLQDSALRIQTKAADMKECEDDNFMLTQINHDLQLALDALRVELREQTVRLENSRGTNTELLKRLRVSDECITSMRKDYKLRCSQCKGTVLQKKKSANAKSESASYSFVTSENAMDDEAVDVVSKFTDL</sequence>
<gene>
    <name evidence="1" type="ORF">CYMTET_38971</name>
</gene>
<evidence type="ECO:0000313" key="1">
    <source>
        <dbReference type="EMBL" id="KAK3251710.1"/>
    </source>
</evidence>
<accession>A0AAE0F625</accession>
<comment type="caution">
    <text evidence="1">The sequence shown here is derived from an EMBL/GenBank/DDBJ whole genome shotgun (WGS) entry which is preliminary data.</text>
</comment>